<dbReference type="InterPro" id="IPR000731">
    <property type="entry name" value="SSD"/>
</dbReference>
<protein>
    <submittedName>
        <fullName evidence="10">Cyclic nucleotide-binding protein</fullName>
    </submittedName>
</protein>
<dbReference type="eggNOG" id="COG1033">
    <property type="taxonomic scope" value="Bacteria"/>
</dbReference>
<dbReference type="InterPro" id="IPR008984">
    <property type="entry name" value="SMAD_FHA_dom_sf"/>
</dbReference>
<keyword evidence="3 6" id="KW-0812">Transmembrane</keyword>
<evidence type="ECO:0000256" key="1">
    <source>
        <dbReference type="ARBA" id="ARBA00004651"/>
    </source>
</evidence>
<keyword evidence="2" id="KW-1003">Cell membrane</keyword>
<dbReference type="PANTHER" id="PTHR33406:SF12">
    <property type="entry name" value="BLR2997 PROTEIN"/>
    <property type="match status" value="1"/>
</dbReference>
<dbReference type="SMART" id="SM00100">
    <property type="entry name" value="cNMP"/>
    <property type="match status" value="1"/>
</dbReference>
<evidence type="ECO:0000256" key="2">
    <source>
        <dbReference type="ARBA" id="ARBA00022475"/>
    </source>
</evidence>
<dbReference type="eggNOG" id="COG1716">
    <property type="taxonomic scope" value="Bacteria"/>
</dbReference>
<feature type="transmembrane region" description="Helical" evidence="6">
    <location>
        <begin position="223"/>
        <end position="242"/>
    </location>
</feature>
<feature type="transmembrane region" description="Helical" evidence="6">
    <location>
        <begin position="706"/>
        <end position="730"/>
    </location>
</feature>
<keyword evidence="4 6" id="KW-1133">Transmembrane helix</keyword>
<dbReference type="InterPro" id="IPR014710">
    <property type="entry name" value="RmlC-like_jellyroll"/>
</dbReference>
<reference evidence="10 11" key="1">
    <citation type="journal article" date="2014" name="Genome Announc.">
        <title>Draft Genome Sequence of Magnetospirillum sp. Strain SO-1, a Freshwater Magnetotactic Bacterium Isolated from the Ol'khovka River, Russia.</title>
        <authorList>
            <person name="Grouzdev D.S."/>
            <person name="Dziuba M.V."/>
            <person name="Sukhacheva M.S."/>
            <person name="Mardanov A.V."/>
            <person name="Beletskiy A.V."/>
            <person name="Kuznetsov B.B."/>
            <person name="Skryabin K.G."/>
        </authorList>
    </citation>
    <scope>NUCLEOTIDE SEQUENCE [LARGE SCALE GENOMIC DNA]</scope>
    <source>
        <strain evidence="10 11">SO-1</strain>
    </source>
</reference>
<evidence type="ECO:0000256" key="6">
    <source>
        <dbReference type="SAM" id="Phobius"/>
    </source>
</evidence>
<dbReference type="PROSITE" id="PS50156">
    <property type="entry name" value="SSD"/>
    <property type="match status" value="1"/>
</dbReference>
<evidence type="ECO:0000313" key="10">
    <source>
        <dbReference type="EMBL" id="EME69458.1"/>
    </source>
</evidence>
<dbReference type="STRING" id="1244869.H261_13354"/>
<feature type="transmembrane region" description="Helical" evidence="6">
    <location>
        <begin position="736"/>
        <end position="758"/>
    </location>
</feature>
<dbReference type="SUPFAM" id="SSF51206">
    <property type="entry name" value="cAMP-binding domain-like"/>
    <property type="match status" value="1"/>
</dbReference>
<feature type="transmembrane region" description="Helical" evidence="6">
    <location>
        <begin position="321"/>
        <end position="343"/>
    </location>
</feature>
<dbReference type="InterPro" id="IPR018488">
    <property type="entry name" value="cNMP-bd_CS"/>
</dbReference>
<dbReference type="CDD" id="cd00060">
    <property type="entry name" value="FHA"/>
    <property type="match status" value="1"/>
</dbReference>
<dbReference type="SMART" id="SM00240">
    <property type="entry name" value="FHA"/>
    <property type="match status" value="1"/>
</dbReference>
<comment type="caution">
    <text evidence="10">The sequence shown here is derived from an EMBL/GenBank/DDBJ whole genome shotgun (WGS) entry which is preliminary data.</text>
</comment>
<dbReference type="Pfam" id="PF00027">
    <property type="entry name" value="cNMP_binding"/>
    <property type="match status" value="1"/>
</dbReference>
<accession>M3A9K0</accession>
<feature type="transmembrane region" description="Helical" evidence="6">
    <location>
        <begin position="416"/>
        <end position="433"/>
    </location>
</feature>
<dbReference type="InterPro" id="IPR000253">
    <property type="entry name" value="FHA_dom"/>
</dbReference>
<dbReference type="Gene3D" id="1.20.1640.10">
    <property type="entry name" value="Multidrug efflux transporter AcrB transmembrane domain"/>
    <property type="match status" value="2"/>
</dbReference>
<dbReference type="PANTHER" id="PTHR33406">
    <property type="entry name" value="MEMBRANE PROTEIN MJ1562-RELATED"/>
    <property type="match status" value="1"/>
</dbReference>
<dbReference type="eggNOG" id="COG2905">
    <property type="taxonomic scope" value="Bacteria"/>
</dbReference>
<feature type="domain" description="FHA" evidence="7">
    <location>
        <begin position="949"/>
        <end position="997"/>
    </location>
</feature>
<dbReference type="InterPro" id="IPR050545">
    <property type="entry name" value="Mycobact_MmpL"/>
</dbReference>
<dbReference type="Proteomes" id="UP000011744">
    <property type="component" value="Unassembled WGS sequence"/>
</dbReference>
<comment type="subcellular location">
    <subcellularLocation>
        <location evidence="1">Cell membrane</location>
        <topology evidence="1">Multi-pass membrane protein</topology>
    </subcellularLocation>
</comment>
<evidence type="ECO:0000259" key="7">
    <source>
        <dbReference type="PROSITE" id="PS50006"/>
    </source>
</evidence>
<feature type="transmembrane region" description="Helical" evidence="6">
    <location>
        <begin position="355"/>
        <end position="378"/>
    </location>
</feature>
<dbReference type="PATRIC" id="fig|1244869.3.peg.2693"/>
<evidence type="ECO:0000313" key="11">
    <source>
        <dbReference type="Proteomes" id="UP000011744"/>
    </source>
</evidence>
<dbReference type="InterPro" id="IPR000595">
    <property type="entry name" value="cNMP-bd_dom"/>
</dbReference>
<dbReference type="PROSITE" id="PS50042">
    <property type="entry name" value="CNMP_BINDING_3"/>
    <property type="match status" value="1"/>
</dbReference>
<keyword evidence="11" id="KW-1185">Reference proteome</keyword>
<gene>
    <name evidence="10" type="ORF">H261_13354</name>
</gene>
<dbReference type="SUPFAM" id="SSF49879">
    <property type="entry name" value="SMAD/FHA domain"/>
    <property type="match status" value="1"/>
</dbReference>
<feature type="transmembrane region" description="Helical" evidence="6">
    <location>
        <begin position="618"/>
        <end position="640"/>
    </location>
</feature>
<name>M3A9K0_9PROT</name>
<dbReference type="OrthoDB" id="54411at2"/>
<proteinExistence type="predicted"/>
<feature type="transmembrane region" description="Helical" evidence="6">
    <location>
        <begin position="647"/>
        <end position="664"/>
    </location>
</feature>
<dbReference type="Gene3D" id="2.60.120.10">
    <property type="entry name" value="Jelly Rolls"/>
    <property type="match status" value="1"/>
</dbReference>
<sequence>MSGGNGEGRLQAVFTFGARQPLITGIFLLLVTTFMVMGALRLKIDTSYDRLISDHDPGWADYARSVKEFGSDNTVIVYVRDERLFSPEKLAALDRLVRDLKKNPEIQRVDSLFSALSIKDEDGALKTEPVVDTVPTGMAEAQASLAKALYSPLVRRNLLSDDGKVTAVTISLNRASIDRDTNYTIYDGIEDSIGRVKGEFERIYQIGPPRLNIEIERGMNYDLTLFMPLSTVILVGTVFFFLRTWTASVVPLITAGLSIVWTVGFMGWTNIPLTLLTTLVPALNIVIGSAEDTHMMSGYLRAIANQRANGQKVDRMAAIRFMTSHVSLALILTSSTTVIGFLSDALYDVPIMIDFAFSAAFALSANFVVTVLTMPLALRLIGPTTSSLPPMEEAPTGILGRFVAWLEMVGRDQRRLVLAVFAVITVVMGYFALSIRVSNDPLSYFHDTSPLVQDARRLHDDISGMQVFYVTLRATGDKDFRDPAMLRQAEAVEKVLTKAAVFDKVTGLSDHLALVHREMNRGAETFHTVPDSRKLIEQYLLLFKRQDLDRYVTTDYRNTNIIVRHNISDSSDFNEVIKKVQASLGSVALDGTAVDFIGKNLMINRTAEGMIYNQADSLMWVTLVILAMMALLYQSLLAGIISMIPNMVPIVICFGTMGLIGLPLNPGTASVAAVALGIAVDDTIHFFSAYLGVCRHEADPDKAIKLTFYSEVVPVITTTLALSLGFVILAGSNFTIVSQYGLMSAFTIFVAMFVDLFMTPALLRGVRLVGVWDVVALNVGDTALVQSSLFKSMSKWSIKKAILASRLVDVSAGTAIIRQGEMGRNFYLILKGSVDVVQTDADGRETLLAQLGPGQTFGEIGFVGETARLATVRANRDGKIIAMDADSIRTGLRFYPWLRATLHKNLSAIIAERVAGNRRAGGGGPVEGVRLRLTHGGKTVDVGAGNPEAMLGRSDTCDLIVREQRVSRNHASVRYVNQRFFISDHSTNGTFAESGDLHMKTVELTGRGVVSLGRKGGSEATAVAYEVLGAGA</sequence>
<evidence type="ECO:0000259" key="8">
    <source>
        <dbReference type="PROSITE" id="PS50042"/>
    </source>
</evidence>
<dbReference type="Pfam" id="PF00498">
    <property type="entry name" value="FHA"/>
    <property type="match status" value="1"/>
</dbReference>
<dbReference type="Pfam" id="PF03176">
    <property type="entry name" value="MMPL"/>
    <property type="match status" value="2"/>
</dbReference>
<dbReference type="PROSITE" id="PS00888">
    <property type="entry name" value="CNMP_BINDING_1"/>
    <property type="match status" value="1"/>
</dbReference>
<dbReference type="InterPro" id="IPR018490">
    <property type="entry name" value="cNMP-bd_dom_sf"/>
</dbReference>
<evidence type="ECO:0000256" key="5">
    <source>
        <dbReference type="ARBA" id="ARBA00023136"/>
    </source>
</evidence>
<evidence type="ECO:0000256" key="4">
    <source>
        <dbReference type="ARBA" id="ARBA00022989"/>
    </source>
</evidence>
<dbReference type="PROSITE" id="PS50006">
    <property type="entry name" value="FHA_DOMAIN"/>
    <property type="match status" value="1"/>
</dbReference>
<dbReference type="Gene3D" id="2.60.200.20">
    <property type="match status" value="1"/>
</dbReference>
<dbReference type="AlphaFoldDB" id="M3A9K0"/>
<feature type="domain" description="Cyclic nucleotide-binding" evidence="8">
    <location>
        <begin position="789"/>
        <end position="889"/>
    </location>
</feature>
<organism evidence="10 11">
    <name type="scientific">Paramagnetospirillum caucaseum</name>
    <dbReference type="NCBI Taxonomy" id="1244869"/>
    <lineage>
        <taxon>Bacteria</taxon>
        <taxon>Pseudomonadati</taxon>
        <taxon>Pseudomonadota</taxon>
        <taxon>Alphaproteobacteria</taxon>
        <taxon>Rhodospirillales</taxon>
        <taxon>Magnetospirillaceae</taxon>
        <taxon>Paramagnetospirillum</taxon>
    </lineage>
</organism>
<keyword evidence="5 6" id="KW-0472">Membrane</keyword>
<evidence type="ECO:0000256" key="3">
    <source>
        <dbReference type="ARBA" id="ARBA00022692"/>
    </source>
</evidence>
<evidence type="ECO:0000259" key="9">
    <source>
        <dbReference type="PROSITE" id="PS50156"/>
    </source>
</evidence>
<dbReference type="SUPFAM" id="SSF82866">
    <property type="entry name" value="Multidrug efflux transporter AcrB transmembrane domain"/>
    <property type="match status" value="2"/>
</dbReference>
<dbReference type="CDD" id="cd00038">
    <property type="entry name" value="CAP_ED"/>
    <property type="match status" value="1"/>
</dbReference>
<dbReference type="GO" id="GO:0005886">
    <property type="term" value="C:plasma membrane"/>
    <property type="evidence" value="ECO:0007669"/>
    <property type="project" value="UniProtKB-SubCell"/>
</dbReference>
<feature type="domain" description="SSD" evidence="9">
    <location>
        <begin position="248"/>
        <end position="380"/>
    </location>
</feature>
<dbReference type="InterPro" id="IPR004869">
    <property type="entry name" value="MMPL_dom"/>
</dbReference>
<dbReference type="EMBL" id="AONQ01000034">
    <property type="protein sequence ID" value="EME69458.1"/>
    <property type="molecule type" value="Genomic_DNA"/>
</dbReference>
<dbReference type="RefSeq" id="WP_008618308.1">
    <property type="nucleotide sequence ID" value="NZ_AONQ01000034.1"/>
</dbReference>
<feature type="transmembrane region" description="Helical" evidence="6">
    <location>
        <begin position="20"/>
        <end position="40"/>
    </location>
</feature>